<dbReference type="AlphaFoldDB" id="A0A229NUG2"/>
<comment type="caution">
    <text evidence="3">The sequence shown here is derived from an EMBL/GenBank/DDBJ whole genome shotgun (WGS) entry which is preliminary data.</text>
</comment>
<dbReference type="GO" id="GO:0016740">
    <property type="term" value="F:transferase activity"/>
    <property type="evidence" value="ECO:0007669"/>
    <property type="project" value="UniProtKB-KW"/>
</dbReference>
<evidence type="ECO:0000313" key="4">
    <source>
        <dbReference type="Proteomes" id="UP000215145"/>
    </source>
</evidence>
<reference evidence="3 4" key="1">
    <citation type="submission" date="2017-07" db="EMBL/GenBank/DDBJ databases">
        <title>Paenibacillus herberti R33 genome sequencing and assembly.</title>
        <authorList>
            <person name="Su W."/>
        </authorList>
    </citation>
    <scope>NUCLEOTIDE SEQUENCE [LARGE SCALE GENOMIC DNA]</scope>
    <source>
        <strain evidence="3 4">R33</strain>
    </source>
</reference>
<dbReference type="SUPFAM" id="SSF53335">
    <property type="entry name" value="S-adenosyl-L-methionine-dependent methyltransferases"/>
    <property type="match status" value="1"/>
</dbReference>
<dbReference type="Gene3D" id="3.40.50.150">
    <property type="entry name" value="Vaccinia Virus protein VP39"/>
    <property type="match status" value="1"/>
</dbReference>
<gene>
    <name evidence="3" type="ORF">CGZ75_19760</name>
</gene>
<proteinExistence type="predicted"/>
<dbReference type="InterPro" id="IPR029063">
    <property type="entry name" value="SAM-dependent_MTases_sf"/>
</dbReference>
<dbReference type="EMBL" id="NMUQ01000003">
    <property type="protein sequence ID" value="OXM13309.1"/>
    <property type="molecule type" value="Genomic_DNA"/>
</dbReference>
<keyword evidence="4" id="KW-1185">Reference proteome</keyword>
<evidence type="ECO:0000313" key="3">
    <source>
        <dbReference type="EMBL" id="OXM13309.1"/>
    </source>
</evidence>
<accession>A0A229NUG2</accession>
<protein>
    <recommendedName>
        <fullName evidence="2">Methyltransferase domain-containing protein</fullName>
    </recommendedName>
</protein>
<organism evidence="3 4">
    <name type="scientific">Paenibacillus herberti</name>
    <dbReference type="NCBI Taxonomy" id="1619309"/>
    <lineage>
        <taxon>Bacteria</taxon>
        <taxon>Bacillati</taxon>
        <taxon>Bacillota</taxon>
        <taxon>Bacilli</taxon>
        <taxon>Bacillales</taxon>
        <taxon>Paenibacillaceae</taxon>
        <taxon>Paenibacillus</taxon>
    </lineage>
</organism>
<feature type="domain" description="Methyltransferase" evidence="2">
    <location>
        <begin position="62"/>
        <end position="155"/>
    </location>
</feature>
<dbReference type="CDD" id="cd02440">
    <property type="entry name" value="AdoMet_MTases"/>
    <property type="match status" value="1"/>
</dbReference>
<sequence length="239" mass="27256">MKKYYYDEHEDTYQKMKNGNISAWDEFHDPTNYSFDIFMMRPFLEKAFSIININEFALQAFEYGCGTGAGACYLANKGFTVDAVDISPTAIEIANEIAKNKGIVINFRVQDLLGLPKLDKKYDLILDNYCLQSIVTDDDRKKLFSIVSSGLKDSGYYIVSSAIYNETRSYKNSFYDANSGIAYDKVQDPKGYGTAATLINGEWWLPHRRHLKKDVLRQELQSAGFKVVFQEGGNFILKI</sequence>
<dbReference type="Proteomes" id="UP000215145">
    <property type="component" value="Unassembled WGS sequence"/>
</dbReference>
<dbReference type="PANTHER" id="PTHR43861">
    <property type="entry name" value="TRANS-ACONITATE 2-METHYLTRANSFERASE-RELATED"/>
    <property type="match status" value="1"/>
</dbReference>
<evidence type="ECO:0000259" key="2">
    <source>
        <dbReference type="Pfam" id="PF13649"/>
    </source>
</evidence>
<evidence type="ECO:0000256" key="1">
    <source>
        <dbReference type="ARBA" id="ARBA00022679"/>
    </source>
</evidence>
<dbReference type="Pfam" id="PF13649">
    <property type="entry name" value="Methyltransf_25"/>
    <property type="match status" value="1"/>
</dbReference>
<dbReference type="InterPro" id="IPR041698">
    <property type="entry name" value="Methyltransf_25"/>
</dbReference>
<name>A0A229NUG2_9BACL</name>
<keyword evidence="1" id="KW-0808">Transferase</keyword>
<dbReference type="RefSeq" id="WP_089526017.1">
    <property type="nucleotide sequence ID" value="NZ_NMUQ01000003.1"/>
</dbReference>
<dbReference type="OrthoDB" id="9804312at2"/>